<dbReference type="PANTHER" id="PTHR13780">
    <property type="entry name" value="AMP-ACTIVATED PROTEIN KINASE, GAMMA REGULATORY SUBUNIT"/>
    <property type="match status" value="1"/>
</dbReference>
<dbReference type="SMART" id="SM00116">
    <property type="entry name" value="CBS"/>
    <property type="match status" value="3"/>
</dbReference>
<dbReference type="SUPFAM" id="SSF54631">
    <property type="entry name" value="CBS-domain pair"/>
    <property type="match status" value="1"/>
</dbReference>
<dbReference type="Pfam" id="PF00571">
    <property type="entry name" value="CBS"/>
    <property type="match status" value="2"/>
</dbReference>
<dbReference type="InterPro" id="IPR000644">
    <property type="entry name" value="CBS_dom"/>
</dbReference>
<evidence type="ECO:0000259" key="4">
    <source>
        <dbReference type="PROSITE" id="PS51371"/>
    </source>
</evidence>
<feature type="domain" description="CBS" evidence="4">
    <location>
        <begin position="71"/>
        <end position="128"/>
    </location>
</feature>
<evidence type="ECO:0000256" key="1">
    <source>
        <dbReference type="ARBA" id="ARBA00022737"/>
    </source>
</evidence>
<proteinExistence type="predicted"/>
<organism evidence="5 6">
    <name type="scientific">Reticulomyxa filosa</name>
    <dbReference type="NCBI Taxonomy" id="46433"/>
    <lineage>
        <taxon>Eukaryota</taxon>
        <taxon>Sar</taxon>
        <taxon>Rhizaria</taxon>
        <taxon>Retaria</taxon>
        <taxon>Foraminifera</taxon>
        <taxon>Monothalamids</taxon>
        <taxon>Reticulomyxidae</taxon>
        <taxon>Reticulomyxa</taxon>
    </lineage>
</organism>
<dbReference type="PROSITE" id="PS51371">
    <property type="entry name" value="CBS"/>
    <property type="match status" value="2"/>
</dbReference>
<evidence type="ECO:0000313" key="5">
    <source>
        <dbReference type="EMBL" id="ETO13276.1"/>
    </source>
</evidence>
<keyword evidence="1" id="KW-0677">Repeat</keyword>
<evidence type="ECO:0000256" key="3">
    <source>
        <dbReference type="PROSITE-ProRule" id="PRU00703"/>
    </source>
</evidence>
<dbReference type="Proteomes" id="UP000023152">
    <property type="component" value="Unassembled WGS sequence"/>
</dbReference>
<evidence type="ECO:0000256" key="2">
    <source>
        <dbReference type="ARBA" id="ARBA00023122"/>
    </source>
</evidence>
<dbReference type="Gene3D" id="3.10.580.10">
    <property type="entry name" value="CBS-domain"/>
    <property type="match status" value="1"/>
</dbReference>
<keyword evidence="6" id="KW-1185">Reference proteome</keyword>
<feature type="domain" description="CBS" evidence="4">
    <location>
        <begin position="1"/>
        <end position="57"/>
    </location>
</feature>
<gene>
    <name evidence="5" type="ORF">RFI_24100</name>
</gene>
<dbReference type="AlphaFoldDB" id="X6MHZ1"/>
<dbReference type="InterPro" id="IPR046342">
    <property type="entry name" value="CBS_dom_sf"/>
</dbReference>
<keyword evidence="2 3" id="KW-0129">CBS domain</keyword>
<dbReference type="EMBL" id="ASPP01020703">
    <property type="protein sequence ID" value="ETO13276.1"/>
    <property type="molecule type" value="Genomic_DNA"/>
</dbReference>
<comment type="caution">
    <text evidence="5">The sequence shown here is derived from an EMBL/GenBank/DDBJ whole genome shotgun (WGS) entry which is preliminary data.</text>
</comment>
<protein>
    <recommendedName>
        <fullName evidence="4">CBS domain-containing protein</fullName>
    </recommendedName>
</protein>
<reference evidence="5 6" key="1">
    <citation type="journal article" date="2013" name="Curr. Biol.">
        <title>The Genome of the Foraminiferan Reticulomyxa filosa.</title>
        <authorList>
            <person name="Glockner G."/>
            <person name="Hulsmann N."/>
            <person name="Schleicher M."/>
            <person name="Noegel A.A."/>
            <person name="Eichinger L."/>
            <person name="Gallinger C."/>
            <person name="Pawlowski J."/>
            <person name="Sierra R."/>
            <person name="Euteneuer U."/>
            <person name="Pillet L."/>
            <person name="Moustafa A."/>
            <person name="Platzer M."/>
            <person name="Groth M."/>
            <person name="Szafranski K."/>
            <person name="Schliwa M."/>
        </authorList>
    </citation>
    <scope>NUCLEOTIDE SEQUENCE [LARGE SCALE GENOMIC DNA]</scope>
</reference>
<accession>X6MHZ1</accession>
<evidence type="ECO:0000313" key="6">
    <source>
        <dbReference type="Proteomes" id="UP000023152"/>
    </source>
</evidence>
<dbReference type="CDD" id="cd02205">
    <property type="entry name" value="CBS_pair_SF"/>
    <property type="match status" value="1"/>
</dbReference>
<name>X6MHZ1_RETFI</name>
<sequence length="224" mass="25364">MRKLWAVKETDPVISVMRILAKGPHIVAVLSSDGRQLKGILSQGQIFQQISKQWIEFKRDVSVQTLRRLGFIKFPVKQISFQTTAHEAFGLMAKYQLSGLAVVNEEGKLVHNTSATDIKLWLKASESLEATIEDFLIAVRKDSHSSKEQFPVSSVDEKAGLAKMIAKLRVTKYHRMWIVDDDHKPSGVFAITDLFAFITDQTNLSMKKIITFLDTKVLFIVLFI</sequence>
<dbReference type="InterPro" id="IPR050511">
    <property type="entry name" value="AMPK_gamma/SDS23_families"/>
</dbReference>
<dbReference type="OrthoDB" id="449052at2759"/>